<dbReference type="EMBL" id="FZOO01000002">
    <property type="protein sequence ID" value="SNS20955.1"/>
    <property type="molecule type" value="Genomic_DNA"/>
</dbReference>
<dbReference type="Proteomes" id="UP000198373">
    <property type="component" value="Unassembled WGS sequence"/>
</dbReference>
<reference evidence="4" key="1">
    <citation type="submission" date="2017-06" db="EMBL/GenBank/DDBJ databases">
        <authorList>
            <person name="Varghese N."/>
            <person name="Submissions S."/>
        </authorList>
    </citation>
    <scope>NUCLEOTIDE SEQUENCE [LARGE SCALE GENOMIC DNA]</scope>
    <source>
        <strain evidence="4">DSM 46839</strain>
    </source>
</reference>
<feature type="domain" description="Insertion element IS402-like" evidence="2">
    <location>
        <begin position="6"/>
        <end position="79"/>
    </location>
</feature>
<proteinExistence type="predicted"/>
<feature type="compositionally biased region" description="Gly residues" evidence="1">
    <location>
        <begin position="119"/>
        <end position="128"/>
    </location>
</feature>
<dbReference type="InterPro" id="IPR052909">
    <property type="entry name" value="Transposase_6_like"/>
</dbReference>
<feature type="region of interest" description="Disordered" evidence="1">
    <location>
        <begin position="89"/>
        <end position="110"/>
    </location>
</feature>
<feature type="compositionally biased region" description="Low complexity" evidence="1">
    <location>
        <begin position="89"/>
        <end position="102"/>
    </location>
</feature>
<keyword evidence="4" id="KW-1185">Reference proteome</keyword>
<dbReference type="InterPro" id="IPR025161">
    <property type="entry name" value="IS402-like_dom"/>
</dbReference>
<sequence length="177" mass="19483">MSSTVLSDADWARLEPLLPRAGGVRGRPFRDHRQVVEGILFRHRTGCAWRHLPADFGPWQTVWKRHRRFCMDGTWDRVMAVLQPPDAPAPAGDVPAAARPGASGPVVSRSARRMVGQGSELGDGGRGQGIDRQFQTLDGAQLRRYSSCAHRDVGRHFGDTSGSPVPDTLIEREDDHA</sequence>
<evidence type="ECO:0000256" key="1">
    <source>
        <dbReference type="SAM" id="MobiDB-lite"/>
    </source>
</evidence>
<dbReference type="PANTHER" id="PTHR46637">
    <property type="entry name" value="TIS1421-TRANSPOSASE PROTEIN A"/>
    <property type="match status" value="1"/>
</dbReference>
<feature type="region of interest" description="Disordered" evidence="1">
    <location>
        <begin position="151"/>
        <end position="177"/>
    </location>
</feature>
<dbReference type="AlphaFoldDB" id="A0A239CLC0"/>
<organism evidence="3 4">
    <name type="scientific">Geodermatophilus pulveris</name>
    <dbReference type="NCBI Taxonomy" id="1564159"/>
    <lineage>
        <taxon>Bacteria</taxon>
        <taxon>Bacillati</taxon>
        <taxon>Actinomycetota</taxon>
        <taxon>Actinomycetes</taxon>
        <taxon>Geodermatophilales</taxon>
        <taxon>Geodermatophilaceae</taxon>
        <taxon>Geodermatophilus</taxon>
    </lineage>
</organism>
<feature type="region of interest" description="Disordered" evidence="1">
    <location>
        <begin position="116"/>
        <end position="135"/>
    </location>
</feature>
<evidence type="ECO:0000259" key="2">
    <source>
        <dbReference type="Pfam" id="PF13340"/>
    </source>
</evidence>
<dbReference type="PANTHER" id="PTHR46637:SF1">
    <property type="entry name" value="BLL5188 PROTEIN"/>
    <property type="match status" value="1"/>
</dbReference>
<dbReference type="Pfam" id="PF13340">
    <property type="entry name" value="DUF4096"/>
    <property type="match status" value="1"/>
</dbReference>
<evidence type="ECO:0000313" key="3">
    <source>
        <dbReference type="EMBL" id="SNS20955.1"/>
    </source>
</evidence>
<gene>
    <name evidence="3" type="ORF">SAMN06893096_102514</name>
</gene>
<evidence type="ECO:0000313" key="4">
    <source>
        <dbReference type="Proteomes" id="UP000198373"/>
    </source>
</evidence>
<accession>A0A239CLC0</accession>
<protein>
    <submittedName>
        <fullName evidence="3">Transposase</fullName>
    </submittedName>
</protein>
<name>A0A239CLC0_9ACTN</name>